<protein>
    <submittedName>
        <fullName evidence="2">Membrane protein</fullName>
    </submittedName>
</protein>
<dbReference type="RefSeq" id="WP_203853687.1">
    <property type="nucleotide sequence ID" value="NZ_BAAAVW010000037.1"/>
</dbReference>
<keyword evidence="1" id="KW-0812">Transmembrane</keyword>
<feature type="transmembrane region" description="Helical" evidence="1">
    <location>
        <begin position="129"/>
        <end position="153"/>
    </location>
</feature>
<dbReference type="Pfam" id="PF13346">
    <property type="entry name" value="ABC2_membrane_5"/>
    <property type="match status" value="1"/>
</dbReference>
<organism evidence="2 3">
    <name type="scientific">Dactylosporangium siamense</name>
    <dbReference type="NCBI Taxonomy" id="685454"/>
    <lineage>
        <taxon>Bacteria</taxon>
        <taxon>Bacillati</taxon>
        <taxon>Actinomycetota</taxon>
        <taxon>Actinomycetes</taxon>
        <taxon>Micromonosporales</taxon>
        <taxon>Micromonosporaceae</taxon>
        <taxon>Dactylosporangium</taxon>
    </lineage>
</organism>
<feature type="transmembrane region" description="Helical" evidence="1">
    <location>
        <begin position="80"/>
        <end position="102"/>
    </location>
</feature>
<name>A0A919UE45_9ACTN</name>
<reference evidence="2" key="1">
    <citation type="submission" date="2021-01" db="EMBL/GenBank/DDBJ databases">
        <title>Whole genome shotgun sequence of Dactylosporangium siamense NBRC 106093.</title>
        <authorList>
            <person name="Komaki H."/>
            <person name="Tamura T."/>
        </authorList>
    </citation>
    <scope>NUCLEOTIDE SEQUENCE</scope>
    <source>
        <strain evidence="2">NBRC 106093</strain>
    </source>
</reference>
<keyword evidence="1" id="KW-1133">Transmembrane helix</keyword>
<feature type="transmembrane region" description="Helical" evidence="1">
    <location>
        <begin position="198"/>
        <end position="221"/>
    </location>
</feature>
<keyword evidence="3" id="KW-1185">Reference proteome</keyword>
<evidence type="ECO:0000313" key="3">
    <source>
        <dbReference type="Proteomes" id="UP000660611"/>
    </source>
</evidence>
<keyword evidence="1" id="KW-0472">Membrane</keyword>
<dbReference type="EMBL" id="BONQ01000168">
    <property type="protein sequence ID" value="GIG52089.1"/>
    <property type="molecule type" value="Genomic_DNA"/>
</dbReference>
<feature type="transmembrane region" description="Helical" evidence="1">
    <location>
        <begin position="267"/>
        <end position="285"/>
    </location>
</feature>
<evidence type="ECO:0000313" key="2">
    <source>
        <dbReference type="EMBL" id="GIG52089.1"/>
    </source>
</evidence>
<feature type="transmembrane region" description="Helical" evidence="1">
    <location>
        <begin position="173"/>
        <end position="191"/>
    </location>
</feature>
<evidence type="ECO:0000256" key="1">
    <source>
        <dbReference type="SAM" id="Phobius"/>
    </source>
</evidence>
<feature type="transmembrane region" description="Helical" evidence="1">
    <location>
        <begin position="49"/>
        <end position="68"/>
    </location>
</feature>
<dbReference type="InterPro" id="IPR025699">
    <property type="entry name" value="ABC2_memb-like"/>
</dbReference>
<gene>
    <name evidence="2" type="ORF">Dsi01nite_101300</name>
</gene>
<dbReference type="Proteomes" id="UP000660611">
    <property type="component" value="Unassembled WGS sequence"/>
</dbReference>
<sequence>MAQPTSVIHDIGYQRYKGPRLGRWYANRSLYEQSLRTAFGIGRGAKAKIFPWMVIGIALSVAVIQIAVRSLTDQSFITYRGFAATIAFPVMLFLAIVAPELVSRDLRDRTLPLYFSRPLARTDYALAKYGALATVILLLLAVPQLLMYIGAVFTRTDGFSGAMKELGDMGPGLVGAFIRALVLAAIALLVASLTGRRAFAAAFIVGVFIITTPMVGILNVIGGEGSALASLSFAVNPMTLLIGLDQWLFGAERDQGGGMPLGDYGPFYGAATLVLLAGCLGLLLLRYRKVAA</sequence>
<proteinExistence type="predicted"/>
<comment type="caution">
    <text evidence="2">The sequence shown here is derived from an EMBL/GenBank/DDBJ whole genome shotgun (WGS) entry which is preliminary data.</text>
</comment>
<dbReference type="AlphaFoldDB" id="A0A919UE45"/>
<accession>A0A919UE45</accession>